<evidence type="ECO:0008006" key="10">
    <source>
        <dbReference type="Google" id="ProtNLM"/>
    </source>
</evidence>
<dbReference type="Pfam" id="PF03349">
    <property type="entry name" value="Toluene_X"/>
    <property type="match status" value="1"/>
</dbReference>
<dbReference type="InterPro" id="IPR005017">
    <property type="entry name" value="OMPP1/FadL/TodX"/>
</dbReference>
<proteinExistence type="inferred from homology"/>
<gene>
    <name evidence="9" type="ORF">PITCH_A1190004</name>
</gene>
<evidence type="ECO:0000313" key="9">
    <source>
        <dbReference type="EMBL" id="SPD72128.1"/>
    </source>
</evidence>
<dbReference type="AlphaFoldDB" id="A0A445MRP2"/>
<evidence type="ECO:0000256" key="3">
    <source>
        <dbReference type="ARBA" id="ARBA00022452"/>
    </source>
</evidence>
<dbReference type="GO" id="GO:0015483">
    <property type="term" value="F:long-chain fatty acid transporting porin activity"/>
    <property type="evidence" value="ECO:0007669"/>
    <property type="project" value="TreeGrafter"/>
</dbReference>
<evidence type="ECO:0000256" key="7">
    <source>
        <dbReference type="ARBA" id="ARBA00023237"/>
    </source>
</evidence>
<name>A0A445MRP2_9BACT</name>
<evidence type="ECO:0000256" key="5">
    <source>
        <dbReference type="ARBA" id="ARBA00022729"/>
    </source>
</evidence>
<accession>A0A445MRP2</accession>
<dbReference type="GO" id="GO:0009279">
    <property type="term" value="C:cell outer membrane"/>
    <property type="evidence" value="ECO:0007669"/>
    <property type="project" value="UniProtKB-SubCell"/>
</dbReference>
<keyword evidence="8" id="KW-1133">Transmembrane helix</keyword>
<keyword evidence="6 8" id="KW-0472">Membrane</keyword>
<evidence type="ECO:0000256" key="2">
    <source>
        <dbReference type="ARBA" id="ARBA00008163"/>
    </source>
</evidence>
<dbReference type="Gene3D" id="2.40.160.60">
    <property type="entry name" value="Outer membrane protein transport protein (OMPP1/FadL/TodX)"/>
    <property type="match status" value="1"/>
</dbReference>
<sequence>MFFIDSTCLWFKKYSRFVKIYMVNIINILHILIAFICIFPFYPSKAYGSGFGLFMNGAGELGMMNAVISHSQGPASNFFNPALIAFLDGTLVEISSTMVMPSIEFQSDLSGKKTNNIRHTNYPSALFFTHKTGESFTLGLGVNNTFGLCTKWPVDWEGRYIITTSELMTFNINPNLAWKVTDKISMAVGADVLLGDASMEQNLNLSLFGLPDGRQKFRGDGEGYGYNLGALYKVTDEVSLGLSWRSSINLHLKGDVKFDLPKALSPILAQTFPDTDGETTLDLPPQLHCGLSYRPLDNIIFEVGGRWEGWSSYDQLKIKFDGNVAGQGSVVTLKNWKDTYQFIVGVKYNAEPTLALLAGYARGEDPVPDNTFEPSIPVSSCNNFSIGVQKVWAKFSCAVCYLYNTYHSRDKNNDIGALSGLTANGRYKADVNIVGVSVAYMFK</sequence>
<dbReference type="EMBL" id="OJIN01000023">
    <property type="protein sequence ID" value="SPD72128.1"/>
    <property type="molecule type" value="Genomic_DNA"/>
</dbReference>
<feature type="transmembrane region" description="Helical" evidence="8">
    <location>
        <begin position="21"/>
        <end position="42"/>
    </location>
</feature>
<keyword evidence="5" id="KW-0732">Signal</keyword>
<evidence type="ECO:0000256" key="6">
    <source>
        <dbReference type="ARBA" id="ARBA00023136"/>
    </source>
</evidence>
<keyword evidence="3" id="KW-1134">Transmembrane beta strand</keyword>
<comment type="similarity">
    <text evidence="2">Belongs to the OmpP1/FadL family.</text>
</comment>
<keyword evidence="4 8" id="KW-0812">Transmembrane</keyword>
<dbReference type="PANTHER" id="PTHR35093">
    <property type="entry name" value="OUTER MEMBRANE PROTEIN NMB0088-RELATED"/>
    <property type="match status" value="1"/>
</dbReference>
<evidence type="ECO:0000256" key="8">
    <source>
        <dbReference type="SAM" id="Phobius"/>
    </source>
</evidence>
<reference evidence="9" key="1">
    <citation type="submission" date="2018-01" db="EMBL/GenBank/DDBJ databases">
        <authorList>
            <person name="Regsiter A."/>
            <person name="William W."/>
        </authorList>
    </citation>
    <scope>NUCLEOTIDE SEQUENCE</scope>
    <source>
        <strain evidence="9">TRIP AH-1</strain>
    </source>
</reference>
<dbReference type="SUPFAM" id="SSF56935">
    <property type="entry name" value="Porins"/>
    <property type="match status" value="1"/>
</dbReference>
<organism evidence="9">
    <name type="scientific">uncultured Desulfobacterium sp</name>
    <dbReference type="NCBI Taxonomy" id="201089"/>
    <lineage>
        <taxon>Bacteria</taxon>
        <taxon>Pseudomonadati</taxon>
        <taxon>Thermodesulfobacteriota</taxon>
        <taxon>Desulfobacteria</taxon>
        <taxon>Desulfobacterales</taxon>
        <taxon>Desulfobacteriaceae</taxon>
        <taxon>Desulfobacterium</taxon>
        <taxon>environmental samples</taxon>
    </lineage>
</organism>
<protein>
    <recommendedName>
        <fullName evidence="10">Membrane protein involved in aromatic hydrocarbon degradation</fullName>
    </recommendedName>
</protein>
<evidence type="ECO:0000256" key="1">
    <source>
        <dbReference type="ARBA" id="ARBA00004571"/>
    </source>
</evidence>
<keyword evidence="7" id="KW-0998">Cell outer membrane</keyword>
<evidence type="ECO:0000256" key="4">
    <source>
        <dbReference type="ARBA" id="ARBA00022692"/>
    </source>
</evidence>
<comment type="subcellular location">
    <subcellularLocation>
        <location evidence="1">Cell outer membrane</location>
        <topology evidence="1">Multi-pass membrane protein</topology>
    </subcellularLocation>
</comment>
<dbReference type="PANTHER" id="PTHR35093:SF8">
    <property type="entry name" value="OUTER MEMBRANE PROTEIN NMB0088-RELATED"/>
    <property type="match status" value="1"/>
</dbReference>